<feature type="region of interest" description="Disordered" evidence="3">
    <location>
        <begin position="172"/>
        <end position="214"/>
    </location>
</feature>
<dbReference type="SUPFAM" id="SSF50985">
    <property type="entry name" value="RCC1/BLIP-II"/>
    <property type="match status" value="1"/>
</dbReference>
<proteinExistence type="predicted"/>
<organism evidence="5">
    <name type="scientific">Cladocopium goreaui</name>
    <dbReference type="NCBI Taxonomy" id="2562237"/>
    <lineage>
        <taxon>Eukaryota</taxon>
        <taxon>Sar</taxon>
        <taxon>Alveolata</taxon>
        <taxon>Dinophyceae</taxon>
        <taxon>Suessiales</taxon>
        <taxon>Symbiodiniaceae</taxon>
        <taxon>Cladocopium</taxon>
    </lineage>
</organism>
<feature type="coiled-coil region" evidence="2">
    <location>
        <begin position="55"/>
        <end position="121"/>
    </location>
</feature>
<keyword evidence="1 2" id="KW-0175">Coiled coil</keyword>
<evidence type="ECO:0000259" key="4">
    <source>
        <dbReference type="PROSITE" id="PS50106"/>
    </source>
</evidence>
<dbReference type="Gene3D" id="2.130.10.30">
    <property type="entry name" value="Regulator of chromosome condensation 1/beta-lactamase-inhibitor protein II"/>
    <property type="match status" value="1"/>
</dbReference>
<dbReference type="AlphaFoldDB" id="A0A9P1D843"/>
<evidence type="ECO:0000256" key="1">
    <source>
        <dbReference type="ARBA" id="ARBA00023054"/>
    </source>
</evidence>
<dbReference type="SUPFAM" id="SSF50156">
    <property type="entry name" value="PDZ domain-like"/>
    <property type="match status" value="1"/>
</dbReference>
<reference evidence="5" key="1">
    <citation type="submission" date="2022-10" db="EMBL/GenBank/DDBJ databases">
        <authorList>
            <person name="Chen Y."/>
            <person name="Dougan E. K."/>
            <person name="Chan C."/>
            <person name="Rhodes N."/>
            <person name="Thang M."/>
        </authorList>
    </citation>
    <scope>NUCLEOTIDE SEQUENCE</scope>
</reference>
<sequence>MLLQDHAKASPYQDAETTLQPLLAVDCASLCLGPGTLRLEHLHRCTGPGVSDCSEKDGQADVERLRETIHNLKTEQHKSVRSVEVELRDGQDRIDELEKRVAHAAQEKSDLERLVQEAVSRGMTAENQADVARKEICKLEACHMNEASEPVSSLQTRYDRQVSDLQRRIDELESEKAQQPEGTSKTPEEDAAQEPEKDVEETPEKPEAISGLDAGSFDAVEDVGELHARIHVLENQCSTLQKKLNARPIVYQTPGSGRRRAASLARSTSLMGVVREIVEQLLRNFTEELLKRDAFLWVFYGHLCILYVIAASCYAQTGVTSTTVDVDLHSKQALRGISPGRGEMNWQVAIALWLDVGSHVKDQLHDSVSRVFGTSAAFAAVKKDGNAVKDRLHDVQDIYASHAAFAAIRKDGSVVTWGSPVYGGNSSCVQDELSSGVVRIYAAECAFAAVKCDGVESLLCLLYTKMRGLVLGCHLLVLAMDSWLKAAREQAAKIGEDIQKQAILLAEDAGKDGKREFFFGEGPLGFELDGVYVAVVDPDGQAEQLGVQTGDKLVSIAGYVIPENPKEESVKRWLDEMIRPGTLMFFSEAPKPGAPISTTAVVFPKESDTAESGLVGFDEESWKDDLASPTDLQEDATATPAVPELPESMMGEARLRAELYAARDEVRSLQRELEDCKAECQGLRQFQAEKAAGSVTEAMSEQRLQRLNEQLTAARKEAEVARGRCRQLQAQLDKMSSQCDELRKESAQNEDRAREAMEGREKVLVEEVERLRETIHNLKTEHFDSLRSVEVEVRNGQDKIEEMEKRLAQAGKDKSEVERLVQESVTREMTAEKQADIARKELCKLEACHMSEVSSLQARYDRQVGDLQRRIEELETEKASTAEAAKVEASEEREKDGEEAPAEPSPVAGGSFDTVEDVGELHSRIHVLENQCIRLQKKLTARPVVYQTPGANRRRAANLARTTGMVGVVRDIVVPGLLPWQTGKKLKMTM</sequence>
<feature type="domain" description="PDZ" evidence="4">
    <location>
        <begin position="521"/>
        <end position="571"/>
    </location>
</feature>
<dbReference type="EMBL" id="CAMXCT020003646">
    <property type="protein sequence ID" value="CAL1158900.1"/>
    <property type="molecule type" value="Genomic_DNA"/>
</dbReference>
<dbReference type="EMBL" id="CAMXCT010003646">
    <property type="protein sequence ID" value="CAI4005525.1"/>
    <property type="molecule type" value="Genomic_DNA"/>
</dbReference>
<dbReference type="PROSITE" id="PS50106">
    <property type="entry name" value="PDZ"/>
    <property type="match status" value="1"/>
</dbReference>
<dbReference type="PANTHER" id="PTHR32083">
    <property type="entry name" value="CILIA AND FLAGELLA-ASSOCIATED PROTEIN 58-RELATED"/>
    <property type="match status" value="1"/>
</dbReference>
<feature type="compositionally biased region" description="Basic and acidic residues" evidence="3">
    <location>
        <begin position="194"/>
        <end position="207"/>
    </location>
</feature>
<dbReference type="InterPro" id="IPR036034">
    <property type="entry name" value="PDZ_sf"/>
</dbReference>
<feature type="region of interest" description="Disordered" evidence="3">
    <location>
        <begin position="875"/>
        <end position="911"/>
    </location>
</feature>
<feature type="compositionally biased region" description="Basic and acidic residues" evidence="3">
    <location>
        <begin position="875"/>
        <end position="898"/>
    </location>
</feature>
<accession>A0A9P1D843</accession>
<feature type="coiled-coil region" evidence="2">
    <location>
        <begin position="652"/>
        <end position="820"/>
    </location>
</feature>
<dbReference type="InterPro" id="IPR009091">
    <property type="entry name" value="RCC1/BLIP-II"/>
</dbReference>
<evidence type="ECO:0000256" key="3">
    <source>
        <dbReference type="SAM" id="MobiDB-lite"/>
    </source>
</evidence>
<keyword evidence="7" id="KW-1185">Reference proteome</keyword>
<evidence type="ECO:0000313" key="5">
    <source>
        <dbReference type="EMBL" id="CAI4005525.1"/>
    </source>
</evidence>
<comment type="caution">
    <text evidence="5">The sequence shown here is derived from an EMBL/GenBank/DDBJ whole genome shotgun (WGS) entry which is preliminary data.</text>
</comment>
<dbReference type="Proteomes" id="UP001152797">
    <property type="component" value="Unassembled WGS sequence"/>
</dbReference>
<gene>
    <name evidence="5" type="ORF">C1SCF055_LOCUS31239</name>
</gene>
<protein>
    <submittedName>
        <fullName evidence="6">PKHD-type hydroxylase</fullName>
    </submittedName>
</protein>
<dbReference type="InterPro" id="IPR001478">
    <property type="entry name" value="PDZ"/>
</dbReference>
<name>A0A9P1D843_9DINO</name>
<evidence type="ECO:0000313" key="6">
    <source>
        <dbReference type="EMBL" id="CAL4792837.1"/>
    </source>
</evidence>
<reference evidence="6 7" key="2">
    <citation type="submission" date="2024-05" db="EMBL/GenBank/DDBJ databases">
        <authorList>
            <person name="Chen Y."/>
            <person name="Shah S."/>
            <person name="Dougan E. K."/>
            <person name="Thang M."/>
            <person name="Chan C."/>
        </authorList>
    </citation>
    <scope>NUCLEOTIDE SEQUENCE [LARGE SCALE GENOMIC DNA]</scope>
</reference>
<evidence type="ECO:0000256" key="2">
    <source>
        <dbReference type="SAM" id="Coils"/>
    </source>
</evidence>
<evidence type="ECO:0000313" key="7">
    <source>
        <dbReference type="Proteomes" id="UP001152797"/>
    </source>
</evidence>
<dbReference type="EMBL" id="CAMXCT030003646">
    <property type="protein sequence ID" value="CAL4792837.1"/>
    <property type="molecule type" value="Genomic_DNA"/>
</dbReference>